<organism evidence="1 2">
    <name type="scientific">Tessaracoccus flavescens</name>
    <dbReference type="NCBI Taxonomy" id="399497"/>
    <lineage>
        <taxon>Bacteria</taxon>
        <taxon>Bacillati</taxon>
        <taxon>Actinomycetota</taxon>
        <taxon>Actinomycetes</taxon>
        <taxon>Propionibacteriales</taxon>
        <taxon>Propionibacteriaceae</taxon>
        <taxon>Tessaracoccus</taxon>
    </lineage>
</organism>
<sequence>MCRDGSPAGSGHVLLHQSPVRRSACEVSRAHGEAAEFDTGTPHAISADGPRPAQVISIFNDDGARIHTHLSAPDPDA</sequence>
<reference evidence="1 2" key="1">
    <citation type="journal article" date="2008" name="Int. J. Syst. Evol. Microbiol.">
        <title>Tessaracoccus flavescens sp. nov., isolated from marine sediment.</title>
        <authorList>
            <person name="Lee D.W."/>
            <person name="Lee S.D."/>
        </authorList>
    </citation>
    <scope>NUCLEOTIDE SEQUENCE [LARGE SCALE GENOMIC DNA]</scope>
    <source>
        <strain evidence="1 2">SST-39T</strain>
    </source>
</reference>
<dbReference type="EMBL" id="CP019607">
    <property type="protein sequence ID" value="AQP51652.1"/>
    <property type="molecule type" value="Genomic_DNA"/>
</dbReference>
<evidence type="ECO:0000313" key="2">
    <source>
        <dbReference type="Proteomes" id="UP000188235"/>
    </source>
</evidence>
<protein>
    <submittedName>
        <fullName evidence="1">Uncharacterized protein</fullName>
    </submittedName>
</protein>
<proteinExistence type="predicted"/>
<name>A0A1Q2D022_9ACTN</name>
<evidence type="ECO:0000313" key="1">
    <source>
        <dbReference type="EMBL" id="AQP51652.1"/>
    </source>
</evidence>
<gene>
    <name evidence="1" type="ORF">BW733_13310</name>
</gene>
<dbReference type="AlphaFoldDB" id="A0A1Q2D022"/>
<dbReference type="Proteomes" id="UP000188235">
    <property type="component" value="Chromosome"/>
</dbReference>
<keyword evidence="2" id="KW-1185">Reference proteome</keyword>
<accession>A0A1Q2D022</accession>
<dbReference type="KEGG" id="tfa:BW733_13310"/>
<dbReference type="STRING" id="399497.BW733_13310"/>